<comment type="catalytic activity">
    <reaction evidence="13">
        <text>a 5,6-dihydrouridine in mRNA + NAD(+) = a uridine in mRNA + NADH + H(+)</text>
        <dbReference type="Rhea" id="RHEA:69851"/>
        <dbReference type="Rhea" id="RHEA-COMP:14658"/>
        <dbReference type="Rhea" id="RHEA-COMP:17789"/>
        <dbReference type="ChEBI" id="CHEBI:15378"/>
        <dbReference type="ChEBI" id="CHEBI:57540"/>
        <dbReference type="ChEBI" id="CHEBI:57945"/>
        <dbReference type="ChEBI" id="CHEBI:65315"/>
        <dbReference type="ChEBI" id="CHEBI:74443"/>
    </reaction>
    <physiologicalReaction direction="right-to-left" evidence="13">
        <dbReference type="Rhea" id="RHEA:69853"/>
    </physiologicalReaction>
</comment>
<organism evidence="19 20">
    <name type="scientific">Powellomyces hirtus</name>
    <dbReference type="NCBI Taxonomy" id="109895"/>
    <lineage>
        <taxon>Eukaryota</taxon>
        <taxon>Fungi</taxon>
        <taxon>Fungi incertae sedis</taxon>
        <taxon>Chytridiomycota</taxon>
        <taxon>Chytridiomycota incertae sedis</taxon>
        <taxon>Chytridiomycetes</taxon>
        <taxon>Spizellomycetales</taxon>
        <taxon>Powellomycetaceae</taxon>
        <taxon>Powellomyces</taxon>
    </lineage>
</organism>
<comment type="catalytic activity">
    <reaction evidence="16">
        <text>5,6-dihydrouridine(17) in tRNA + NADP(+) = uridine(17) in tRNA + NADPH + H(+)</text>
        <dbReference type="Rhea" id="RHEA:53368"/>
        <dbReference type="Rhea" id="RHEA-COMP:13541"/>
        <dbReference type="Rhea" id="RHEA-COMP:13542"/>
        <dbReference type="ChEBI" id="CHEBI:15378"/>
        <dbReference type="ChEBI" id="CHEBI:57783"/>
        <dbReference type="ChEBI" id="CHEBI:58349"/>
        <dbReference type="ChEBI" id="CHEBI:65315"/>
        <dbReference type="ChEBI" id="CHEBI:74443"/>
        <dbReference type="EC" id="1.3.1.88"/>
    </reaction>
    <physiologicalReaction direction="right-to-left" evidence="16">
        <dbReference type="Rhea" id="RHEA:53370"/>
    </physiologicalReaction>
</comment>
<keyword evidence="5" id="KW-0819">tRNA processing</keyword>
<name>A0A507EC49_9FUNG</name>
<evidence type="ECO:0000256" key="4">
    <source>
        <dbReference type="ARBA" id="ARBA00022664"/>
    </source>
</evidence>
<keyword evidence="6" id="KW-0521">NADP</keyword>
<evidence type="ECO:0000256" key="17">
    <source>
        <dbReference type="SAM" id="MobiDB-lite"/>
    </source>
</evidence>
<protein>
    <recommendedName>
        <fullName evidence="10">tRNA-dihydrouridine(16/17) synthase [NAD(P)(+)]</fullName>
        <ecNumber evidence="10">1.3.1.88</ecNumber>
    </recommendedName>
</protein>
<keyword evidence="4" id="KW-0507">mRNA processing</keyword>
<evidence type="ECO:0000259" key="18">
    <source>
        <dbReference type="Pfam" id="PF01207"/>
    </source>
</evidence>
<evidence type="ECO:0000256" key="5">
    <source>
        <dbReference type="ARBA" id="ARBA00022694"/>
    </source>
</evidence>
<dbReference type="SUPFAM" id="SSF51395">
    <property type="entry name" value="FMN-linked oxidoreductases"/>
    <property type="match status" value="1"/>
</dbReference>
<evidence type="ECO:0000256" key="3">
    <source>
        <dbReference type="ARBA" id="ARBA00022643"/>
    </source>
</evidence>
<evidence type="ECO:0000313" key="19">
    <source>
        <dbReference type="EMBL" id="TPX61331.1"/>
    </source>
</evidence>
<dbReference type="Pfam" id="PF01207">
    <property type="entry name" value="Dus"/>
    <property type="match status" value="1"/>
</dbReference>
<dbReference type="PANTHER" id="PTHR11082:SF5">
    <property type="entry name" value="TRNA-DIHYDROURIDINE(16_17) SYNTHASE [NAD(P)(+)]-LIKE"/>
    <property type="match status" value="1"/>
</dbReference>
<gene>
    <name evidence="19" type="ORF">PhCBS80983_g01214</name>
</gene>
<dbReference type="InterPro" id="IPR035587">
    <property type="entry name" value="DUS-like_FMN-bd"/>
</dbReference>
<comment type="similarity">
    <text evidence="9">Belongs to the Dus family. Dus1 subfamily.</text>
</comment>
<comment type="catalytic activity">
    <reaction evidence="12">
        <text>5,6-dihydrouridine(16) in tRNA + NADP(+) = uridine(16) in tRNA + NADPH + H(+)</text>
        <dbReference type="Rhea" id="RHEA:53376"/>
        <dbReference type="Rhea" id="RHEA-COMP:13543"/>
        <dbReference type="Rhea" id="RHEA-COMP:13544"/>
        <dbReference type="ChEBI" id="CHEBI:15378"/>
        <dbReference type="ChEBI" id="CHEBI:57783"/>
        <dbReference type="ChEBI" id="CHEBI:58349"/>
        <dbReference type="ChEBI" id="CHEBI:65315"/>
        <dbReference type="ChEBI" id="CHEBI:74443"/>
        <dbReference type="EC" id="1.3.1.88"/>
    </reaction>
    <physiologicalReaction direction="right-to-left" evidence="12">
        <dbReference type="Rhea" id="RHEA:53378"/>
    </physiologicalReaction>
</comment>
<dbReference type="GO" id="GO:0017150">
    <property type="term" value="F:tRNA dihydrouridine synthase activity"/>
    <property type="evidence" value="ECO:0007669"/>
    <property type="project" value="InterPro"/>
</dbReference>
<evidence type="ECO:0000256" key="9">
    <source>
        <dbReference type="ARBA" id="ARBA00038313"/>
    </source>
</evidence>
<dbReference type="Gene3D" id="3.20.20.70">
    <property type="entry name" value="Aldolase class I"/>
    <property type="match status" value="1"/>
</dbReference>
<proteinExistence type="inferred from homology"/>
<evidence type="ECO:0000256" key="16">
    <source>
        <dbReference type="ARBA" id="ARBA00049467"/>
    </source>
</evidence>
<dbReference type="STRING" id="109895.A0A507EC49"/>
<evidence type="ECO:0000256" key="11">
    <source>
        <dbReference type="ARBA" id="ARBA00047287"/>
    </source>
</evidence>
<evidence type="ECO:0000256" key="7">
    <source>
        <dbReference type="ARBA" id="ARBA00023002"/>
    </source>
</evidence>
<evidence type="ECO:0000256" key="6">
    <source>
        <dbReference type="ARBA" id="ARBA00022857"/>
    </source>
</evidence>
<dbReference type="Proteomes" id="UP000318582">
    <property type="component" value="Unassembled WGS sequence"/>
</dbReference>
<dbReference type="InterPro" id="IPR018517">
    <property type="entry name" value="tRNA_hU_synthase_CS"/>
</dbReference>
<reference evidence="19 20" key="1">
    <citation type="journal article" date="2019" name="Sci. Rep.">
        <title>Comparative genomics of chytrid fungi reveal insights into the obligate biotrophic and pathogenic lifestyle of Synchytrium endobioticum.</title>
        <authorList>
            <person name="van de Vossenberg B.T.L.H."/>
            <person name="Warris S."/>
            <person name="Nguyen H.D.T."/>
            <person name="van Gent-Pelzer M.P.E."/>
            <person name="Joly D.L."/>
            <person name="van de Geest H.C."/>
            <person name="Bonants P.J.M."/>
            <person name="Smith D.S."/>
            <person name="Levesque C.A."/>
            <person name="van der Lee T.A.J."/>
        </authorList>
    </citation>
    <scope>NUCLEOTIDE SEQUENCE [LARGE SCALE GENOMIC DNA]</scope>
    <source>
        <strain evidence="19 20">CBS 809.83</strain>
    </source>
</reference>
<keyword evidence="3" id="KW-0288">FMN</keyword>
<keyword evidence="7" id="KW-0560">Oxidoreductase</keyword>
<keyword evidence="20" id="KW-1185">Reference proteome</keyword>
<evidence type="ECO:0000256" key="14">
    <source>
        <dbReference type="ARBA" id="ARBA00048934"/>
    </source>
</evidence>
<evidence type="ECO:0000256" key="15">
    <source>
        <dbReference type="ARBA" id="ARBA00049447"/>
    </source>
</evidence>
<comment type="caution">
    <text evidence="19">The sequence shown here is derived from an EMBL/GenBank/DDBJ whole genome shotgun (WGS) entry which is preliminary data.</text>
</comment>
<dbReference type="GO" id="GO:0050660">
    <property type="term" value="F:flavin adenine dinucleotide binding"/>
    <property type="evidence" value="ECO:0007669"/>
    <property type="project" value="InterPro"/>
</dbReference>
<evidence type="ECO:0000256" key="2">
    <source>
        <dbReference type="ARBA" id="ARBA00022630"/>
    </source>
</evidence>
<evidence type="ECO:0000256" key="10">
    <source>
        <dbReference type="ARBA" id="ARBA00038890"/>
    </source>
</evidence>
<evidence type="ECO:0000256" key="1">
    <source>
        <dbReference type="ARBA" id="ARBA00001917"/>
    </source>
</evidence>
<dbReference type="PANTHER" id="PTHR11082">
    <property type="entry name" value="TRNA-DIHYDROURIDINE SYNTHASE"/>
    <property type="match status" value="1"/>
</dbReference>
<comment type="catalytic activity">
    <reaction evidence="15">
        <text>a 5,6-dihydrouridine in mRNA + NADP(+) = a uridine in mRNA + NADPH + H(+)</text>
        <dbReference type="Rhea" id="RHEA:69855"/>
        <dbReference type="Rhea" id="RHEA-COMP:14658"/>
        <dbReference type="Rhea" id="RHEA-COMP:17789"/>
        <dbReference type="ChEBI" id="CHEBI:15378"/>
        <dbReference type="ChEBI" id="CHEBI:57783"/>
        <dbReference type="ChEBI" id="CHEBI:58349"/>
        <dbReference type="ChEBI" id="CHEBI:65315"/>
        <dbReference type="ChEBI" id="CHEBI:74443"/>
    </reaction>
    <physiologicalReaction direction="right-to-left" evidence="15">
        <dbReference type="Rhea" id="RHEA:69857"/>
    </physiologicalReaction>
</comment>
<sequence>MSRKLKGYEFYERILKSPKYIVAPMVDQSEYAWRILSNRYGADLCYTPMLHARLFSQPDGKYMKENWQTGSEDKPLIAQFCANEPDVLLAAAKLVENECDAVDINLGCPQHIAKRGRYGAYLQDEWELIAEMVKTLNEGLDIPVTCKIRVFPDVEKTIRYAKMIEAAGCQLLTVHGRLREQKGHKTGLADWEQIRQVKQAVSIPVFANGNILYLEDIDRCIAATGVDGVMTAEGNLYNPGLFTGKHYASWKLAEEYLQICRDVPNSSTVSAIRGHLFKMFKPCLHEHTDLRTLLAKVQSLDGMIDLVAQLKARLVEVSGGAEEYNPEGGFETDEAGFRKLPSWVLQPYFRVDGTLKTKPTVAEIVEETDSAATKECLTKDEECLFSGESKTPGATLPPAESKAVDDAGEPDTTGTKKRSATSNAENVPKGT</sequence>
<feature type="region of interest" description="Disordered" evidence="17">
    <location>
        <begin position="386"/>
        <end position="431"/>
    </location>
</feature>
<keyword evidence="8" id="KW-0520">NAD</keyword>
<accession>A0A507EC49</accession>
<evidence type="ECO:0000256" key="12">
    <source>
        <dbReference type="ARBA" id="ARBA00047652"/>
    </source>
</evidence>
<feature type="domain" description="DUS-like FMN-binding" evidence="18">
    <location>
        <begin position="22"/>
        <end position="312"/>
    </location>
</feature>
<evidence type="ECO:0000256" key="8">
    <source>
        <dbReference type="ARBA" id="ARBA00023027"/>
    </source>
</evidence>
<evidence type="ECO:0000256" key="13">
    <source>
        <dbReference type="ARBA" id="ARBA00048342"/>
    </source>
</evidence>
<dbReference type="PROSITE" id="PS01136">
    <property type="entry name" value="UPF0034"/>
    <property type="match status" value="1"/>
</dbReference>
<dbReference type="AlphaFoldDB" id="A0A507EC49"/>
<dbReference type="InterPro" id="IPR013785">
    <property type="entry name" value="Aldolase_TIM"/>
</dbReference>
<dbReference type="CDD" id="cd02801">
    <property type="entry name" value="DUS_like_FMN"/>
    <property type="match status" value="1"/>
</dbReference>
<comment type="catalytic activity">
    <reaction evidence="11">
        <text>5,6-dihydrouridine(17) in tRNA + NAD(+) = uridine(17) in tRNA + NADH + H(+)</text>
        <dbReference type="Rhea" id="RHEA:53372"/>
        <dbReference type="Rhea" id="RHEA-COMP:13541"/>
        <dbReference type="Rhea" id="RHEA-COMP:13542"/>
        <dbReference type="ChEBI" id="CHEBI:15378"/>
        <dbReference type="ChEBI" id="CHEBI:57540"/>
        <dbReference type="ChEBI" id="CHEBI:57945"/>
        <dbReference type="ChEBI" id="CHEBI:65315"/>
        <dbReference type="ChEBI" id="CHEBI:74443"/>
        <dbReference type="EC" id="1.3.1.88"/>
    </reaction>
    <physiologicalReaction direction="right-to-left" evidence="11">
        <dbReference type="Rhea" id="RHEA:53374"/>
    </physiologicalReaction>
</comment>
<evidence type="ECO:0000313" key="20">
    <source>
        <dbReference type="Proteomes" id="UP000318582"/>
    </source>
</evidence>
<dbReference type="EMBL" id="QEAQ01000008">
    <property type="protein sequence ID" value="TPX61331.1"/>
    <property type="molecule type" value="Genomic_DNA"/>
</dbReference>
<dbReference type="EC" id="1.3.1.88" evidence="10"/>
<comment type="catalytic activity">
    <reaction evidence="14">
        <text>5,6-dihydrouridine(16) in tRNA + NAD(+) = uridine(16) in tRNA + NADH + H(+)</text>
        <dbReference type="Rhea" id="RHEA:53380"/>
        <dbReference type="Rhea" id="RHEA-COMP:13543"/>
        <dbReference type="Rhea" id="RHEA-COMP:13544"/>
        <dbReference type="ChEBI" id="CHEBI:15378"/>
        <dbReference type="ChEBI" id="CHEBI:57540"/>
        <dbReference type="ChEBI" id="CHEBI:57945"/>
        <dbReference type="ChEBI" id="CHEBI:65315"/>
        <dbReference type="ChEBI" id="CHEBI:74443"/>
        <dbReference type="EC" id="1.3.1.88"/>
    </reaction>
    <physiologicalReaction direction="right-to-left" evidence="14">
        <dbReference type="Rhea" id="RHEA:53382"/>
    </physiologicalReaction>
</comment>
<dbReference type="GO" id="GO:0006397">
    <property type="term" value="P:mRNA processing"/>
    <property type="evidence" value="ECO:0007669"/>
    <property type="project" value="UniProtKB-KW"/>
</dbReference>
<comment type="cofactor">
    <cofactor evidence="1">
        <name>FMN</name>
        <dbReference type="ChEBI" id="CHEBI:58210"/>
    </cofactor>
</comment>
<keyword evidence="2" id="KW-0285">Flavoprotein</keyword>